<keyword evidence="8" id="KW-1185">Reference proteome</keyword>
<dbReference type="InterPro" id="IPR003961">
    <property type="entry name" value="FN3_dom"/>
</dbReference>
<dbReference type="RefSeq" id="WP_069932751.1">
    <property type="nucleotide sequence ID" value="NZ_MEHJ01000001.1"/>
</dbReference>
<name>A0A1E5P8I9_9ACTN</name>
<evidence type="ECO:0000256" key="1">
    <source>
        <dbReference type="ARBA" id="ARBA00023295"/>
    </source>
</evidence>
<feature type="domain" description="Fibronectin type-III" evidence="5">
    <location>
        <begin position="174"/>
        <end position="267"/>
    </location>
</feature>
<sequence length="654" mass="69209">MNQRLRAACATAAAFGAAVAGLSLPATAHAAVTCAPPVWKAQFYANTSFSGTPKHTACDTAINENYGTGDPAGVTLPRDNFGVRWTVTRDFGSGGPFAFSAEVRDGIRVYLDGVRKVDVWKNVSTTQKKTVNLTVPRGKHTLRVDFAAWTGEANVKFAYTPRTSADVDKVAPLAPLGATAAYSASTLRATVTWSRSPEMDLAGYRVYRRAKGSSTYTRLNSTPVTTTSYTNTPAATGAVYFYEVRAVDKAGRESVGTTDMPVTTADRTATAAPTGLTAKVGPGSVTLGWSPVGGATTYRVFRSQSAAGPFTRVGGDLTDAAYRDTTADIHRRWYYRVSALDAAGNESAQSAAADTGEPDTTPPAQVTGLTADGTTAGNVLRWTANADDTHQYEVWAAPAGQSDPDGPETVLGDSYTDARAEAGVAFQYEVRAVDVYGNVAPAATAGPVTRPAPAQFAPPTALTATPSDFSTRLGWTRADFALGHHVYRRSTPTGAWTRLTTSVTKSAEFRDETAPTGVSYYYVTHVNDEGQESAPSAEVTVDRIAPAWHLATLAPQVKLSAPYTECTANDCGPHGGRDIPLTVTMRPNASEEGTVGGYTWHIRGPEETGYQNVTGADSAVTWTPPLNGYYTLEVWSRGAYGSRGLSTTLTFKVG</sequence>
<dbReference type="InterPro" id="IPR036116">
    <property type="entry name" value="FN3_sf"/>
</dbReference>
<evidence type="ECO:0000313" key="8">
    <source>
        <dbReference type="Proteomes" id="UP000095759"/>
    </source>
</evidence>
<dbReference type="PROSITE" id="PS50853">
    <property type="entry name" value="FN3"/>
    <property type="match status" value="1"/>
</dbReference>
<dbReference type="InterPro" id="IPR037524">
    <property type="entry name" value="PA14/GLEYA"/>
</dbReference>
<dbReference type="Proteomes" id="UP000095759">
    <property type="component" value="Unassembled WGS sequence"/>
</dbReference>
<dbReference type="PROSITE" id="PS51820">
    <property type="entry name" value="PA14"/>
    <property type="match status" value="1"/>
</dbReference>
<keyword evidence="2" id="KW-0624">Polysaccharide degradation</keyword>
<dbReference type="SMART" id="SM00060">
    <property type="entry name" value="FN3"/>
    <property type="match status" value="3"/>
</dbReference>
<dbReference type="AlphaFoldDB" id="A0A1E5P8I9"/>
<dbReference type="InterPro" id="IPR013783">
    <property type="entry name" value="Ig-like_fold"/>
</dbReference>
<keyword evidence="1" id="KW-0378">Hydrolase</keyword>
<evidence type="ECO:0000256" key="3">
    <source>
        <dbReference type="SAM" id="MobiDB-lite"/>
    </source>
</evidence>
<organism evidence="7 8">
    <name type="scientific">Streptomyces agglomeratus</name>
    <dbReference type="NCBI Taxonomy" id="285458"/>
    <lineage>
        <taxon>Bacteria</taxon>
        <taxon>Bacillati</taxon>
        <taxon>Actinomycetota</taxon>
        <taxon>Actinomycetes</taxon>
        <taxon>Kitasatosporales</taxon>
        <taxon>Streptomycetaceae</taxon>
        <taxon>Streptomyces</taxon>
    </lineage>
</organism>
<reference evidence="7 8" key="1">
    <citation type="submission" date="2016-08" db="EMBL/GenBank/DDBJ databases">
        <title>Complete genome sequence of Streptomyces agglomeratus strain 6-3-2, a novel anti-MRSA actinomycete isolated from Wuli of Tebit, China.</title>
        <authorList>
            <person name="Chen X."/>
        </authorList>
    </citation>
    <scope>NUCLEOTIDE SEQUENCE [LARGE SCALE GENOMIC DNA]</scope>
    <source>
        <strain evidence="7 8">6-3-2</strain>
    </source>
</reference>
<dbReference type="GO" id="GO:0000272">
    <property type="term" value="P:polysaccharide catabolic process"/>
    <property type="evidence" value="ECO:0007669"/>
    <property type="project" value="UniProtKB-KW"/>
</dbReference>
<dbReference type="EMBL" id="MEHJ01000001">
    <property type="protein sequence ID" value="OEJ25873.1"/>
    <property type="molecule type" value="Genomic_DNA"/>
</dbReference>
<dbReference type="SMART" id="SM00758">
    <property type="entry name" value="PA14"/>
    <property type="match status" value="1"/>
</dbReference>
<dbReference type="SUPFAM" id="SSF49265">
    <property type="entry name" value="Fibronectin type III"/>
    <property type="match status" value="2"/>
</dbReference>
<evidence type="ECO:0000259" key="6">
    <source>
        <dbReference type="PROSITE" id="PS51820"/>
    </source>
</evidence>
<evidence type="ECO:0000259" key="5">
    <source>
        <dbReference type="PROSITE" id="PS50853"/>
    </source>
</evidence>
<protein>
    <recommendedName>
        <fullName evidence="9">Cellulose 1,4-beta-cellobiosidase</fullName>
    </recommendedName>
</protein>
<dbReference type="STRING" id="285458.BGM19_20350"/>
<proteinExistence type="predicted"/>
<dbReference type="GO" id="GO:0016798">
    <property type="term" value="F:hydrolase activity, acting on glycosyl bonds"/>
    <property type="evidence" value="ECO:0007669"/>
    <property type="project" value="UniProtKB-KW"/>
</dbReference>
<dbReference type="InterPro" id="IPR011658">
    <property type="entry name" value="PA14_dom"/>
</dbReference>
<evidence type="ECO:0000256" key="4">
    <source>
        <dbReference type="SAM" id="SignalP"/>
    </source>
</evidence>
<feature type="domain" description="PA14" evidence="6">
    <location>
        <begin position="34"/>
        <end position="175"/>
    </location>
</feature>
<feature type="region of interest" description="Disordered" evidence="3">
    <location>
        <begin position="346"/>
        <end position="371"/>
    </location>
</feature>
<keyword evidence="2" id="KW-0119">Carbohydrate metabolism</keyword>
<dbReference type="SUPFAM" id="SSF56988">
    <property type="entry name" value="Anthrax protective antigen"/>
    <property type="match status" value="1"/>
</dbReference>
<comment type="caution">
    <text evidence="7">The sequence shown here is derived from an EMBL/GenBank/DDBJ whole genome shotgun (WGS) entry which is preliminary data.</text>
</comment>
<feature type="signal peptide" evidence="4">
    <location>
        <begin position="1"/>
        <end position="30"/>
    </location>
</feature>
<dbReference type="Pfam" id="PF07691">
    <property type="entry name" value="PA14"/>
    <property type="match status" value="1"/>
</dbReference>
<feature type="chain" id="PRO_5009183072" description="Cellulose 1,4-beta-cellobiosidase" evidence="4">
    <location>
        <begin position="31"/>
        <end position="654"/>
    </location>
</feature>
<keyword evidence="1" id="KW-0326">Glycosidase</keyword>
<evidence type="ECO:0008006" key="9">
    <source>
        <dbReference type="Google" id="ProtNLM"/>
    </source>
</evidence>
<dbReference type="Gene3D" id="2.60.40.10">
    <property type="entry name" value="Immunoglobulins"/>
    <property type="match status" value="4"/>
</dbReference>
<feature type="compositionally biased region" description="Polar residues" evidence="3">
    <location>
        <begin position="362"/>
        <end position="371"/>
    </location>
</feature>
<dbReference type="CDD" id="cd00063">
    <property type="entry name" value="FN3"/>
    <property type="match status" value="1"/>
</dbReference>
<evidence type="ECO:0000256" key="2">
    <source>
        <dbReference type="ARBA" id="ARBA00023326"/>
    </source>
</evidence>
<evidence type="ECO:0000313" key="7">
    <source>
        <dbReference type="EMBL" id="OEJ25873.1"/>
    </source>
</evidence>
<accession>A0A1E5P8I9</accession>
<gene>
    <name evidence="7" type="ORF">AS594_16585</name>
</gene>
<keyword evidence="4" id="KW-0732">Signal</keyword>